<dbReference type="GO" id="GO:0005737">
    <property type="term" value="C:cytoplasm"/>
    <property type="evidence" value="ECO:0007669"/>
    <property type="project" value="UniProtKB-SubCell"/>
</dbReference>
<name>A0A2W2G2B4_9ACTN</name>
<dbReference type="PANTHER" id="PTHR23132:SF23">
    <property type="entry name" value="D-ALANINE--D-ALANINE LIGASE B"/>
    <property type="match status" value="1"/>
</dbReference>
<dbReference type="PROSITE" id="PS00844">
    <property type="entry name" value="DALA_DALA_LIGASE_2"/>
    <property type="match status" value="1"/>
</dbReference>
<dbReference type="PANTHER" id="PTHR23132">
    <property type="entry name" value="D-ALANINE--D-ALANINE LIGASE"/>
    <property type="match status" value="1"/>
</dbReference>
<organism evidence="12 13">
    <name type="scientific">Spongiactinospora gelatinilytica</name>
    <dbReference type="NCBI Taxonomy" id="2666298"/>
    <lineage>
        <taxon>Bacteria</taxon>
        <taxon>Bacillati</taxon>
        <taxon>Actinomycetota</taxon>
        <taxon>Actinomycetes</taxon>
        <taxon>Streptosporangiales</taxon>
        <taxon>Streptosporangiaceae</taxon>
        <taxon>Spongiactinospora</taxon>
    </lineage>
</organism>
<dbReference type="SUPFAM" id="SSF56059">
    <property type="entry name" value="Glutathione synthetase ATP-binding domain-like"/>
    <property type="match status" value="1"/>
</dbReference>
<dbReference type="Pfam" id="PF07478">
    <property type="entry name" value="Dala_Dala_lig_C"/>
    <property type="match status" value="1"/>
</dbReference>
<evidence type="ECO:0000256" key="9">
    <source>
        <dbReference type="ARBA" id="ARBA00023316"/>
    </source>
</evidence>
<dbReference type="InterPro" id="IPR011095">
    <property type="entry name" value="Dala_Dala_lig_C"/>
</dbReference>
<dbReference type="GO" id="GO:0046872">
    <property type="term" value="F:metal ion binding"/>
    <property type="evidence" value="ECO:0007669"/>
    <property type="project" value="InterPro"/>
</dbReference>
<accession>A0A2W2G2B4</accession>
<dbReference type="GO" id="GO:0009252">
    <property type="term" value="P:peptidoglycan biosynthetic process"/>
    <property type="evidence" value="ECO:0007669"/>
    <property type="project" value="UniProtKB-KW"/>
</dbReference>
<evidence type="ECO:0000256" key="3">
    <source>
        <dbReference type="ARBA" id="ARBA00022490"/>
    </source>
</evidence>
<dbReference type="PROSITE" id="PS00843">
    <property type="entry name" value="DALA_DALA_LIGASE_1"/>
    <property type="match status" value="1"/>
</dbReference>
<dbReference type="Gene3D" id="3.40.50.20">
    <property type="match status" value="1"/>
</dbReference>
<evidence type="ECO:0000256" key="8">
    <source>
        <dbReference type="ARBA" id="ARBA00022984"/>
    </source>
</evidence>
<reference evidence="12 13" key="1">
    <citation type="submission" date="2018-01" db="EMBL/GenBank/DDBJ databases">
        <title>Draft genome sequence of Sphaerisporangium sp. 7K107.</title>
        <authorList>
            <person name="Sahin N."/>
            <person name="Saygin H."/>
            <person name="Ay H."/>
        </authorList>
    </citation>
    <scope>NUCLEOTIDE SEQUENCE [LARGE SCALE GENOMIC DNA]</scope>
    <source>
        <strain evidence="12 13">7K107</strain>
    </source>
</reference>
<evidence type="ECO:0000256" key="6">
    <source>
        <dbReference type="ARBA" id="ARBA00022840"/>
    </source>
</evidence>
<dbReference type="GO" id="GO:0008360">
    <property type="term" value="P:regulation of cell shape"/>
    <property type="evidence" value="ECO:0007669"/>
    <property type="project" value="UniProtKB-KW"/>
</dbReference>
<keyword evidence="6 10" id="KW-0067">ATP-binding</keyword>
<dbReference type="AlphaFoldDB" id="A0A2W2G2B4"/>
<evidence type="ECO:0000313" key="12">
    <source>
        <dbReference type="EMBL" id="PZG31048.1"/>
    </source>
</evidence>
<comment type="caution">
    <text evidence="12">The sequence shown here is derived from an EMBL/GenBank/DDBJ whole genome shotgun (WGS) entry which is preliminary data.</text>
</comment>
<dbReference type="GO" id="GO:0071555">
    <property type="term" value="P:cell wall organization"/>
    <property type="evidence" value="ECO:0007669"/>
    <property type="project" value="UniProtKB-KW"/>
</dbReference>
<dbReference type="InterPro" id="IPR013815">
    <property type="entry name" value="ATP_grasp_subdomain_1"/>
</dbReference>
<evidence type="ECO:0000313" key="13">
    <source>
        <dbReference type="Proteomes" id="UP000248544"/>
    </source>
</evidence>
<evidence type="ECO:0000256" key="1">
    <source>
        <dbReference type="ARBA" id="ARBA00004496"/>
    </source>
</evidence>
<dbReference type="Gene3D" id="3.30.1490.20">
    <property type="entry name" value="ATP-grasp fold, A domain"/>
    <property type="match status" value="1"/>
</dbReference>
<evidence type="ECO:0000256" key="4">
    <source>
        <dbReference type="ARBA" id="ARBA00022598"/>
    </source>
</evidence>
<dbReference type="GO" id="GO:0008716">
    <property type="term" value="F:D-alanine-D-alanine ligase activity"/>
    <property type="evidence" value="ECO:0007669"/>
    <property type="project" value="InterPro"/>
</dbReference>
<keyword evidence="9" id="KW-0961">Cell wall biogenesis/degradation</keyword>
<dbReference type="SUPFAM" id="SSF52440">
    <property type="entry name" value="PreATP-grasp domain"/>
    <property type="match status" value="1"/>
</dbReference>
<dbReference type="GO" id="GO:0005524">
    <property type="term" value="F:ATP binding"/>
    <property type="evidence" value="ECO:0007669"/>
    <property type="project" value="UniProtKB-UniRule"/>
</dbReference>
<evidence type="ECO:0000256" key="2">
    <source>
        <dbReference type="ARBA" id="ARBA00010871"/>
    </source>
</evidence>
<dbReference type="Proteomes" id="UP000248544">
    <property type="component" value="Unassembled WGS sequence"/>
</dbReference>
<sequence length="361" mass="37890">MTVISADDTGTIRSEATTLRIWQGEWAHAMRVGLIYGGVSAEDRLYRTKSPAKQLSVTALSAALAEIGVTFDVCDPCDPAFTASLPTYDLAPSNLHGPFGEDGRLQGLLDWLRVPLCGSGVTASAIAADKIACKRMMVALEVPTPRWREWTPGQAVCWKGEAAMVKPSLGGSSLGMALVRDGAALMPALQQARSIDPSPVLVEDHVPGTPVTVGLLELPGGLLAFPPLATQVHDAEWYDAAGKLDPDGRGTVSLAPADLPPPVLDTLTRHSVTLWKGLGCRGAARVDFIVTESGQVYALEVNTMPGMSEGSNFVTGAALCGLTLADVVRALLREAQMRPAYDVPLPVPVFAAPPDGSATCA</sequence>
<protein>
    <submittedName>
        <fullName evidence="12">D-alanine--D-alanine ligase</fullName>
    </submittedName>
</protein>
<dbReference type="Gene3D" id="3.30.470.20">
    <property type="entry name" value="ATP-grasp fold, B domain"/>
    <property type="match status" value="1"/>
</dbReference>
<evidence type="ECO:0000256" key="10">
    <source>
        <dbReference type="PROSITE-ProRule" id="PRU00409"/>
    </source>
</evidence>
<dbReference type="PROSITE" id="PS50975">
    <property type="entry name" value="ATP_GRASP"/>
    <property type="match status" value="1"/>
</dbReference>
<keyword evidence="3" id="KW-0963">Cytoplasm</keyword>
<dbReference type="InterPro" id="IPR000291">
    <property type="entry name" value="D-Ala_lig_Van_CS"/>
</dbReference>
<dbReference type="RefSeq" id="WP_111170840.1">
    <property type="nucleotide sequence ID" value="NZ_POUA01000334.1"/>
</dbReference>
<keyword evidence="7" id="KW-0133">Cell shape</keyword>
<proteinExistence type="inferred from homology"/>
<comment type="similarity">
    <text evidence="2">Belongs to the D-alanine--D-alanine ligase family.</text>
</comment>
<keyword evidence="5 10" id="KW-0547">Nucleotide-binding</keyword>
<feature type="domain" description="ATP-grasp" evidence="11">
    <location>
        <begin position="134"/>
        <end position="333"/>
    </location>
</feature>
<evidence type="ECO:0000259" key="11">
    <source>
        <dbReference type="PROSITE" id="PS50975"/>
    </source>
</evidence>
<keyword evidence="13" id="KW-1185">Reference proteome</keyword>
<dbReference type="InterPro" id="IPR016185">
    <property type="entry name" value="PreATP-grasp_dom_sf"/>
</dbReference>
<dbReference type="InterPro" id="IPR011761">
    <property type="entry name" value="ATP-grasp"/>
</dbReference>
<keyword evidence="4 12" id="KW-0436">Ligase</keyword>
<comment type="subcellular location">
    <subcellularLocation>
        <location evidence="1">Cytoplasm</location>
    </subcellularLocation>
</comment>
<evidence type="ECO:0000256" key="7">
    <source>
        <dbReference type="ARBA" id="ARBA00022960"/>
    </source>
</evidence>
<keyword evidence="8" id="KW-0573">Peptidoglycan synthesis</keyword>
<evidence type="ECO:0000256" key="5">
    <source>
        <dbReference type="ARBA" id="ARBA00022741"/>
    </source>
</evidence>
<dbReference type="EMBL" id="POUA01000334">
    <property type="protein sequence ID" value="PZG31048.1"/>
    <property type="molecule type" value="Genomic_DNA"/>
</dbReference>
<gene>
    <name evidence="12" type="ORF">C1I98_30465</name>
</gene>